<evidence type="ECO:0000313" key="2">
    <source>
        <dbReference type="Proteomes" id="UP000326396"/>
    </source>
</evidence>
<evidence type="ECO:0008006" key="3">
    <source>
        <dbReference type="Google" id="ProtNLM"/>
    </source>
</evidence>
<organism evidence="1 2">
    <name type="scientific">Mikania micrantha</name>
    <name type="common">bitter vine</name>
    <dbReference type="NCBI Taxonomy" id="192012"/>
    <lineage>
        <taxon>Eukaryota</taxon>
        <taxon>Viridiplantae</taxon>
        <taxon>Streptophyta</taxon>
        <taxon>Embryophyta</taxon>
        <taxon>Tracheophyta</taxon>
        <taxon>Spermatophyta</taxon>
        <taxon>Magnoliopsida</taxon>
        <taxon>eudicotyledons</taxon>
        <taxon>Gunneridae</taxon>
        <taxon>Pentapetalae</taxon>
        <taxon>asterids</taxon>
        <taxon>campanulids</taxon>
        <taxon>Asterales</taxon>
        <taxon>Asteraceae</taxon>
        <taxon>Asteroideae</taxon>
        <taxon>Heliantheae alliance</taxon>
        <taxon>Eupatorieae</taxon>
        <taxon>Mikania</taxon>
    </lineage>
</organism>
<proteinExistence type="predicted"/>
<evidence type="ECO:0000313" key="1">
    <source>
        <dbReference type="EMBL" id="KAD6453083.1"/>
    </source>
</evidence>
<gene>
    <name evidence="1" type="ORF">E3N88_07788</name>
</gene>
<comment type="caution">
    <text evidence="1">The sequence shown here is derived from an EMBL/GenBank/DDBJ whole genome shotgun (WGS) entry which is preliminary data.</text>
</comment>
<sequence>MQNPKQVHVHVLKHILRYVKGTTKVGLFYQRGGSDILHGYNDSSYSADKDDGKSTTGMLGLLAEISRKEEAQVEIKVDNKSAIALIKNPVFHGRSKHIDTRYHFIRESVEKEQIRIEYVSGDEQNADILTKALPRVKFEEMKIKLGLKEVTSLGG</sequence>
<keyword evidence="2" id="KW-1185">Reference proteome</keyword>
<dbReference type="EMBL" id="SZYD01000004">
    <property type="protein sequence ID" value="KAD6453083.1"/>
    <property type="molecule type" value="Genomic_DNA"/>
</dbReference>
<dbReference type="AlphaFoldDB" id="A0A5N6PGH1"/>
<dbReference type="PANTHER" id="PTHR11439:SF515">
    <property type="entry name" value="GAG-POL POLYPROTEIN"/>
    <property type="match status" value="1"/>
</dbReference>
<dbReference type="PANTHER" id="PTHR11439">
    <property type="entry name" value="GAG-POL-RELATED RETROTRANSPOSON"/>
    <property type="match status" value="1"/>
</dbReference>
<dbReference type="Proteomes" id="UP000326396">
    <property type="component" value="Linkage Group LG12"/>
</dbReference>
<dbReference type="CDD" id="cd09272">
    <property type="entry name" value="RNase_HI_RT_Ty1"/>
    <property type="match status" value="1"/>
</dbReference>
<accession>A0A5N6PGH1</accession>
<reference evidence="1 2" key="1">
    <citation type="submission" date="2019-05" db="EMBL/GenBank/DDBJ databases">
        <title>Mikania micrantha, genome provides insights into the molecular mechanism of rapid growth.</title>
        <authorList>
            <person name="Liu B."/>
        </authorList>
    </citation>
    <scope>NUCLEOTIDE SEQUENCE [LARGE SCALE GENOMIC DNA]</scope>
    <source>
        <strain evidence="1">NLD-2019</strain>
        <tissue evidence="1">Leaf</tissue>
    </source>
</reference>
<protein>
    <recommendedName>
        <fullName evidence="3">Reverse transcriptase Ty1/copia-type domain-containing protein</fullName>
    </recommendedName>
</protein>
<name>A0A5N6PGH1_9ASTR</name>
<dbReference type="OrthoDB" id="2551793at2759"/>